<dbReference type="EMBL" id="JACRSS010000003">
    <property type="protein sequence ID" value="MBC8538758.1"/>
    <property type="molecule type" value="Genomic_DNA"/>
</dbReference>
<keyword evidence="2 4" id="KW-0464">Manganese</keyword>
<gene>
    <name evidence="4" type="primary">fbp</name>
    <name evidence="5" type="ORF">H8693_07395</name>
</gene>
<dbReference type="EC" id="3.1.3.11" evidence="4"/>
<proteinExistence type="inferred from homology"/>
<keyword evidence="3 4" id="KW-0119">Carbohydrate metabolism</keyword>
<keyword evidence="6" id="KW-1185">Reference proteome</keyword>
<evidence type="ECO:0000256" key="3">
    <source>
        <dbReference type="ARBA" id="ARBA00023277"/>
    </source>
</evidence>
<evidence type="ECO:0000313" key="5">
    <source>
        <dbReference type="EMBL" id="MBC8538758.1"/>
    </source>
</evidence>
<comment type="cofactor">
    <cofactor evidence="4">
        <name>Mn(2+)</name>
        <dbReference type="ChEBI" id="CHEBI:29035"/>
    </cofactor>
</comment>
<keyword evidence="1 4" id="KW-0378">Hydrolase</keyword>
<sequence>MTTIKQELKDDKRYLSLLAREYPNIQAACTEIINLQAILNLPKGTEHFMSDIHGEDEAFLHILNNASGVIKEKIDMVYANTMGAEERKSLAALIYYPERKLDEIARSGIDMADWYRVTLHRLIEVCSAVTSKYTRSKVRKALPKDFEYIIDELLNVNGYDRNKEQYYENIIASIIDVDRSEAFIVALCDLIKRMAVDRLHIVGDIFDRGPHADVILDRLMDHHSVDIEWGNHDVLWMGAAAGSPVCIATVLNNSMQYSNLDIIENAYGINLLPLALFATDTYAEAGVFAPKMPPKDHYTPRDYELISKMHKAIMVIQFKLECQVIARHPEYRMDDRAMLTRIDYSSMEIEIDGKRYPLKDSDFPTIDPVNPARLTSEEQEVMDALITSFMNCEKLQRHTRFLYAEGSIYLRFNGNLLFHGCIPSAPDGSFLSFPFEGKELSGKEFLDFADSLARQGYSAEEHSPEREAGQDFLWFLWCGRNSPIFGRDHIATFERMLIDDPSTWAEEKNPYYLLYNDQAYCERILREFSIDFPESRIINGHVPVKVKEGEGPVKAGGKLIVIDGGFCRAYQKYTGIAGYTMFFSSHGIRIAAHQPFESLESAIRDNTDIQSTTVISENFRERVYVSDTDIGRSIKDKIADLKKLLAAYRLGILTERTKKSY</sequence>
<dbReference type="Gene3D" id="3.60.21.10">
    <property type="match status" value="1"/>
</dbReference>
<evidence type="ECO:0000313" key="6">
    <source>
        <dbReference type="Proteomes" id="UP000617951"/>
    </source>
</evidence>
<comment type="catalytic activity">
    <reaction evidence="4">
        <text>beta-D-fructose 1,6-bisphosphate + H2O = beta-D-fructose 6-phosphate + phosphate</text>
        <dbReference type="Rhea" id="RHEA:11064"/>
        <dbReference type="ChEBI" id="CHEBI:15377"/>
        <dbReference type="ChEBI" id="CHEBI:32966"/>
        <dbReference type="ChEBI" id="CHEBI:43474"/>
        <dbReference type="ChEBI" id="CHEBI:57634"/>
        <dbReference type="EC" id="3.1.3.11"/>
    </reaction>
</comment>
<evidence type="ECO:0000256" key="1">
    <source>
        <dbReference type="ARBA" id="ARBA00022801"/>
    </source>
</evidence>
<dbReference type="AlphaFoldDB" id="A0A926HWW0"/>
<dbReference type="PIRSF" id="PIRSF000906">
    <property type="entry name" value="FBPtase_Bacill"/>
    <property type="match status" value="1"/>
</dbReference>
<reference evidence="5" key="1">
    <citation type="submission" date="2020-08" db="EMBL/GenBank/DDBJ databases">
        <title>Genome public.</title>
        <authorList>
            <person name="Liu C."/>
            <person name="Sun Q."/>
        </authorList>
    </citation>
    <scope>NUCLEOTIDE SEQUENCE</scope>
    <source>
        <strain evidence="5">NSJ-63</strain>
    </source>
</reference>
<protein>
    <recommendedName>
        <fullName evidence="4">Fructose-1,6-bisphosphatase class 3</fullName>
        <shortName evidence="4">FBPase class 3</shortName>
        <ecNumber evidence="4">3.1.3.11</ecNumber>
    </recommendedName>
    <alternativeName>
        <fullName evidence="4">D-fructose-1,6-bisphosphate 1-phosphohydrolase class 3</fullName>
    </alternativeName>
</protein>
<dbReference type="HAMAP" id="MF_01854">
    <property type="entry name" value="FBPase_class3"/>
    <property type="match status" value="1"/>
</dbReference>
<dbReference type="GO" id="GO:0006094">
    <property type="term" value="P:gluconeogenesis"/>
    <property type="evidence" value="ECO:0007669"/>
    <property type="project" value="UniProtKB-UniRule"/>
</dbReference>
<comment type="caution">
    <text evidence="5">The sequence shown here is derived from an EMBL/GenBank/DDBJ whole genome shotgun (WGS) entry which is preliminary data.</text>
</comment>
<evidence type="ECO:0000256" key="2">
    <source>
        <dbReference type="ARBA" id="ARBA00023211"/>
    </source>
</evidence>
<dbReference type="RefSeq" id="WP_249280458.1">
    <property type="nucleotide sequence ID" value="NZ_JACRSS010000003.1"/>
</dbReference>
<dbReference type="GO" id="GO:0042132">
    <property type="term" value="F:fructose 1,6-bisphosphate 1-phosphatase activity"/>
    <property type="evidence" value="ECO:0007669"/>
    <property type="project" value="UniProtKB-UniRule"/>
</dbReference>
<comment type="similarity">
    <text evidence="4">Belongs to the FBPase class 3 family.</text>
</comment>
<dbReference type="SUPFAM" id="SSF56300">
    <property type="entry name" value="Metallo-dependent phosphatases"/>
    <property type="match status" value="1"/>
</dbReference>
<organism evidence="5 6">
    <name type="scientific">Guopingia tenuis</name>
    <dbReference type="NCBI Taxonomy" id="2763656"/>
    <lineage>
        <taxon>Bacteria</taxon>
        <taxon>Bacillati</taxon>
        <taxon>Bacillota</taxon>
        <taxon>Clostridia</taxon>
        <taxon>Christensenellales</taxon>
        <taxon>Christensenellaceae</taxon>
        <taxon>Guopingia</taxon>
    </lineage>
</organism>
<dbReference type="Pfam" id="PF06874">
    <property type="entry name" value="FBPase_2"/>
    <property type="match status" value="1"/>
</dbReference>
<accession>A0A926HWW0</accession>
<dbReference type="InterPro" id="IPR029052">
    <property type="entry name" value="Metallo-depent_PP-like"/>
</dbReference>
<comment type="pathway">
    <text evidence="4">Carbohydrate biosynthesis; gluconeogenesis.</text>
</comment>
<evidence type="ECO:0000256" key="4">
    <source>
        <dbReference type="HAMAP-Rule" id="MF_01854"/>
    </source>
</evidence>
<dbReference type="Proteomes" id="UP000617951">
    <property type="component" value="Unassembled WGS sequence"/>
</dbReference>
<dbReference type="InterPro" id="IPR009164">
    <property type="entry name" value="FBPtase_class3"/>
</dbReference>
<name>A0A926HWW0_9FIRM</name>